<reference evidence="2 3" key="1">
    <citation type="submission" date="2018-07" db="EMBL/GenBank/DDBJ databases">
        <title>Section-level genome sequencing of Aspergillus section Nigri to investigate inter- and intra-species variation.</title>
        <authorList>
            <consortium name="DOE Joint Genome Institute"/>
            <person name="Vesth T.C."/>
            <person name="Nybo J.L."/>
            <person name="Theobald S."/>
            <person name="Frisvad J.C."/>
            <person name="Larsen T.O."/>
            <person name="Nielsen K.F."/>
            <person name="Hoof J.B."/>
            <person name="Brandl J."/>
            <person name="Salamov A."/>
            <person name="Riley R."/>
            <person name="Gladden J.M."/>
            <person name="Phatale P."/>
            <person name="Nielsen M.T."/>
            <person name="Lyhne E.K."/>
            <person name="Kogle M.E."/>
            <person name="Strasser K."/>
            <person name="McDonnell E."/>
            <person name="Barry K."/>
            <person name="Clum A."/>
            <person name="Chen C."/>
            <person name="Nolan M."/>
            <person name="Sandor L."/>
            <person name="Kuo A."/>
            <person name="Lipzen A."/>
            <person name="Hainaut M."/>
            <person name="Drula E."/>
            <person name="Tsang A."/>
            <person name="Magnuson J.K."/>
            <person name="Henrissat B."/>
            <person name="Wiebenga A."/>
            <person name="Simmons B.A."/>
            <person name="Makela M.R."/>
            <person name="De vries R.P."/>
            <person name="Grigoriev I.V."/>
            <person name="Mortensen U.H."/>
            <person name="Baker S.E."/>
            <person name="Andersen M.R."/>
        </authorList>
    </citation>
    <scope>NUCLEOTIDE SEQUENCE [LARGE SCALE GENOMIC DNA]</scope>
    <source>
        <strain evidence="2 3">ATCC 13157</strain>
    </source>
</reference>
<gene>
    <name evidence="2" type="ORF">M752DRAFT_271519</name>
</gene>
<dbReference type="InterPro" id="IPR010730">
    <property type="entry name" value="HET"/>
</dbReference>
<name>A0A370P3T9_ASPPH</name>
<dbReference type="EMBL" id="KZ851879">
    <property type="protein sequence ID" value="RDK36531.1"/>
    <property type="molecule type" value="Genomic_DNA"/>
</dbReference>
<dbReference type="PANTHER" id="PTHR24148">
    <property type="entry name" value="ANKYRIN REPEAT DOMAIN-CONTAINING PROTEIN 39 HOMOLOG-RELATED"/>
    <property type="match status" value="1"/>
</dbReference>
<dbReference type="PANTHER" id="PTHR24148:SF64">
    <property type="entry name" value="HETEROKARYON INCOMPATIBILITY DOMAIN-CONTAINING PROTEIN"/>
    <property type="match status" value="1"/>
</dbReference>
<protein>
    <recommendedName>
        <fullName evidence="1">Heterokaryon incompatibility domain-containing protein</fullName>
    </recommendedName>
</protein>
<organism evidence="2 3">
    <name type="scientific">Aspergillus phoenicis ATCC 13157</name>
    <dbReference type="NCBI Taxonomy" id="1353007"/>
    <lineage>
        <taxon>Eukaryota</taxon>
        <taxon>Fungi</taxon>
        <taxon>Dikarya</taxon>
        <taxon>Ascomycota</taxon>
        <taxon>Pezizomycotina</taxon>
        <taxon>Eurotiomycetes</taxon>
        <taxon>Eurotiomycetidae</taxon>
        <taxon>Eurotiales</taxon>
        <taxon>Aspergillaceae</taxon>
        <taxon>Aspergillus</taxon>
    </lineage>
</organism>
<evidence type="ECO:0000313" key="3">
    <source>
        <dbReference type="Proteomes" id="UP000254937"/>
    </source>
</evidence>
<sequence>MELYLLTKPANEDKSISHRLLRIKNTQWELTGPWDLSSQSAIPDFACISYVWGPKSQHIANSLHQGRKMSPWTLPSFAAAISLAATTKSAEVAALWIDSFCVPVAEPARAATLASMGYIYSAAKEVIVALMPERSFAIKELSRSRGSDGLSDQSLQSLENDEWIRSVWTYQEVVNSKQLYLTTTNMSDPDSIDGNTFLNRLGYSLEIYRKSRGLDQVDLRRIHPMLDAFDDLPLERPPGLSMEGLIETTMQLCEQKSDYSFIFCTASRDNTPGRRWRPSREKLCSILPWFSSGSRQSGRHDSAGLWLERVICLQPLEIPTPTVSEEEINWNWLKELPDFISKRARGRPRQTVEQDIPDLLAALGFKGKRDFLRTDTGVFYPLEMPPSHSTPEVISSSEVYWMFGSPGLVRWKDRGTFTYSPGVYIGTVNRSQVSDCLLL</sequence>
<evidence type="ECO:0000313" key="2">
    <source>
        <dbReference type="EMBL" id="RDK36531.1"/>
    </source>
</evidence>
<proteinExistence type="predicted"/>
<dbReference type="InterPro" id="IPR052895">
    <property type="entry name" value="HetReg/Transcr_Mod"/>
</dbReference>
<feature type="domain" description="Heterokaryon incompatibility" evidence="1">
    <location>
        <begin position="45"/>
        <end position="172"/>
    </location>
</feature>
<dbReference type="AlphaFoldDB" id="A0A370P3T9"/>
<keyword evidence="3" id="KW-1185">Reference proteome</keyword>
<dbReference type="Proteomes" id="UP000254937">
    <property type="component" value="Unassembled WGS sequence"/>
</dbReference>
<dbReference type="Pfam" id="PF06985">
    <property type="entry name" value="HET"/>
    <property type="match status" value="1"/>
</dbReference>
<evidence type="ECO:0000259" key="1">
    <source>
        <dbReference type="Pfam" id="PF06985"/>
    </source>
</evidence>
<accession>A0A370P3T9</accession>